<organism evidence="5 6">
    <name type="scientific">Limibacillus halophilus</name>
    <dbReference type="NCBI Taxonomy" id="1579333"/>
    <lineage>
        <taxon>Bacteria</taxon>
        <taxon>Pseudomonadati</taxon>
        <taxon>Pseudomonadota</taxon>
        <taxon>Alphaproteobacteria</taxon>
        <taxon>Rhodospirillales</taxon>
        <taxon>Rhodovibrionaceae</taxon>
        <taxon>Limibacillus</taxon>
    </lineage>
</organism>
<dbReference type="Gene3D" id="1.10.10.10">
    <property type="entry name" value="Winged helix-like DNA-binding domain superfamily/Winged helix DNA-binding domain"/>
    <property type="match status" value="1"/>
</dbReference>
<evidence type="ECO:0000256" key="2">
    <source>
        <dbReference type="ARBA" id="ARBA00023125"/>
    </source>
</evidence>
<dbReference type="Pfam" id="PF01047">
    <property type="entry name" value="MarR"/>
    <property type="match status" value="1"/>
</dbReference>
<evidence type="ECO:0000313" key="5">
    <source>
        <dbReference type="EMBL" id="MBB3065649.1"/>
    </source>
</evidence>
<dbReference type="InterPro" id="IPR036390">
    <property type="entry name" value="WH_DNA-bd_sf"/>
</dbReference>
<dbReference type="PANTHER" id="PTHR42756">
    <property type="entry name" value="TRANSCRIPTIONAL REGULATOR, MARR"/>
    <property type="match status" value="1"/>
</dbReference>
<dbReference type="InterPro" id="IPR036388">
    <property type="entry name" value="WH-like_DNA-bd_sf"/>
</dbReference>
<dbReference type="SMART" id="SM00347">
    <property type="entry name" value="HTH_MARR"/>
    <property type="match status" value="1"/>
</dbReference>
<evidence type="ECO:0000256" key="1">
    <source>
        <dbReference type="ARBA" id="ARBA00023015"/>
    </source>
</evidence>
<sequence length="169" mass="18894">MEGAISDSRNSVEARLDRIECNWHCDLAVQAAIPIRLLRVRDILFQNGRKVMESVPLSPSEFDVLSTLRSSGRPYEMTPTQLASAVLLTSGGMTKTLKGLETKGYIERFCFETDRRSKFVRLTGAGRELIETLLPKVLKNHTKIIQQALSDSEQAALNMLLSKLLTSLE</sequence>
<proteinExistence type="predicted"/>
<dbReference type="Proteomes" id="UP000581135">
    <property type="component" value="Unassembled WGS sequence"/>
</dbReference>
<keyword evidence="2 5" id="KW-0238">DNA-binding</keyword>
<dbReference type="PROSITE" id="PS50995">
    <property type="entry name" value="HTH_MARR_2"/>
    <property type="match status" value="1"/>
</dbReference>
<dbReference type="GO" id="GO:0003700">
    <property type="term" value="F:DNA-binding transcription factor activity"/>
    <property type="evidence" value="ECO:0007669"/>
    <property type="project" value="InterPro"/>
</dbReference>
<protein>
    <submittedName>
        <fullName evidence="5">DNA-binding MarR family transcriptional regulator</fullName>
    </submittedName>
</protein>
<name>A0A839SUG3_9PROT</name>
<dbReference type="PRINTS" id="PR00598">
    <property type="entry name" value="HTHMARR"/>
</dbReference>
<dbReference type="EMBL" id="JACHXA010000004">
    <property type="protein sequence ID" value="MBB3065649.1"/>
    <property type="molecule type" value="Genomic_DNA"/>
</dbReference>
<dbReference type="GO" id="GO:0003677">
    <property type="term" value="F:DNA binding"/>
    <property type="evidence" value="ECO:0007669"/>
    <property type="project" value="UniProtKB-KW"/>
</dbReference>
<evidence type="ECO:0000313" key="6">
    <source>
        <dbReference type="Proteomes" id="UP000581135"/>
    </source>
</evidence>
<comment type="caution">
    <text evidence="5">The sequence shown here is derived from an EMBL/GenBank/DDBJ whole genome shotgun (WGS) entry which is preliminary data.</text>
</comment>
<gene>
    <name evidence="5" type="ORF">FHR98_001936</name>
</gene>
<reference evidence="5 6" key="1">
    <citation type="submission" date="2020-08" db="EMBL/GenBank/DDBJ databases">
        <title>Genomic Encyclopedia of Type Strains, Phase III (KMG-III): the genomes of soil and plant-associated and newly described type strains.</title>
        <authorList>
            <person name="Whitman W."/>
        </authorList>
    </citation>
    <scope>NUCLEOTIDE SEQUENCE [LARGE SCALE GENOMIC DNA]</scope>
    <source>
        <strain evidence="5 6">CECT 8803</strain>
    </source>
</reference>
<evidence type="ECO:0000256" key="3">
    <source>
        <dbReference type="ARBA" id="ARBA00023163"/>
    </source>
</evidence>
<dbReference type="SUPFAM" id="SSF46785">
    <property type="entry name" value="Winged helix' DNA-binding domain"/>
    <property type="match status" value="1"/>
</dbReference>
<keyword evidence="3" id="KW-0804">Transcription</keyword>
<accession>A0A839SUG3</accession>
<keyword evidence="6" id="KW-1185">Reference proteome</keyword>
<keyword evidence="1" id="KW-0805">Transcription regulation</keyword>
<dbReference type="AlphaFoldDB" id="A0A839SUG3"/>
<dbReference type="RefSeq" id="WP_183416457.1">
    <property type="nucleotide sequence ID" value="NZ_JACHXA010000004.1"/>
</dbReference>
<evidence type="ECO:0000259" key="4">
    <source>
        <dbReference type="PROSITE" id="PS50995"/>
    </source>
</evidence>
<dbReference type="PANTHER" id="PTHR42756:SF1">
    <property type="entry name" value="TRANSCRIPTIONAL REPRESSOR OF EMRAB OPERON"/>
    <property type="match status" value="1"/>
</dbReference>
<dbReference type="InterPro" id="IPR000835">
    <property type="entry name" value="HTH_MarR-typ"/>
</dbReference>
<feature type="domain" description="HTH marR-type" evidence="4">
    <location>
        <begin position="30"/>
        <end position="166"/>
    </location>
</feature>